<dbReference type="Gramene" id="Psat03G0570200-T1">
    <property type="protein sequence ID" value="KAI5431619.1"/>
    <property type="gene ID" value="KIW84_035702"/>
</dbReference>
<reference evidence="2 3" key="1">
    <citation type="journal article" date="2022" name="Nat. Genet.">
        <title>Improved pea reference genome and pan-genome highlight genomic features and evolutionary characteristics.</title>
        <authorList>
            <person name="Yang T."/>
            <person name="Liu R."/>
            <person name="Luo Y."/>
            <person name="Hu S."/>
            <person name="Wang D."/>
            <person name="Wang C."/>
            <person name="Pandey M.K."/>
            <person name="Ge S."/>
            <person name="Xu Q."/>
            <person name="Li N."/>
            <person name="Li G."/>
            <person name="Huang Y."/>
            <person name="Saxena R.K."/>
            <person name="Ji Y."/>
            <person name="Li M."/>
            <person name="Yan X."/>
            <person name="He Y."/>
            <person name="Liu Y."/>
            <person name="Wang X."/>
            <person name="Xiang C."/>
            <person name="Varshney R.K."/>
            <person name="Ding H."/>
            <person name="Gao S."/>
            <person name="Zong X."/>
        </authorList>
    </citation>
    <scope>NUCLEOTIDE SEQUENCE [LARGE SCALE GENOMIC DNA]</scope>
    <source>
        <strain evidence="2 3">cv. Zhongwan 6</strain>
    </source>
</reference>
<feature type="transmembrane region" description="Helical" evidence="1">
    <location>
        <begin position="37"/>
        <end position="56"/>
    </location>
</feature>
<accession>A0A9D5B711</accession>
<organism evidence="2 3">
    <name type="scientific">Pisum sativum</name>
    <name type="common">Garden pea</name>
    <name type="synonym">Lathyrus oleraceus</name>
    <dbReference type="NCBI Taxonomy" id="3888"/>
    <lineage>
        <taxon>Eukaryota</taxon>
        <taxon>Viridiplantae</taxon>
        <taxon>Streptophyta</taxon>
        <taxon>Embryophyta</taxon>
        <taxon>Tracheophyta</taxon>
        <taxon>Spermatophyta</taxon>
        <taxon>Magnoliopsida</taxon>
        <taxon>eudicotyledons</taxon>
        <taxon>Gunneridae</taxon>
        <taxon>Pentapetalae</taxon>
        <taxon>rosids</taxon>
        <taxon>fabids</taxon>
        <taxon>Fabales</taxon>
        <taxon>Fabaceae</taxon>
        <taxon>Papilionoideae</taxon>
        <taxon>50 kb inversion clade</taxon>
        <taxon>NPAAA clade</taxon>
        <taxon>Hologalegina</taxon>
        <taxon>IRL clade</taxon>
        <taxon>Fabeae</taxon>
        <taxon>Lathyrus</taxon>
    </lineage>
</organism>
<comment type="caution">
    <text evidence="2">The sequence shown here is derived from an EMBL/GenBank/DDBJ whole genome shotgun (WGS) entry which is preliminary data.</text>
</comment>
<proteinExistence type="predicted"/>
<dbReference type="Proteomes" id="UP001058974">
    <property type="component" value="Chromosome 3"/>
</dbReference>
<keyword evidence="1" id="KW-0812">Transmembrane</keyword>
<dbReference type="EMBL" id="JAMSHJ010000003">
    <property type="protein sequence ID" value="KAI5431619.1"/>
    <property type="molecule type" value="Genomic_DNA"/>
</dbReference>
<evidence type="ECO:0000313" key="2">
    <source>
        <dbReference type="EMBL" id="KAI5431619.1"/>
    </source>
</evidence>
<keyword evidence="1" id="KW-1133">Transmembrane helix</keyword>
<name>A0A9D5B711_PEA</name>
<dbReference type="AlphaFoldDB" id="A0A9D5B711"/>
<keyword evidence="3" id="KW-1185">Reference proteome</keyword>
<protein>
    <submittedName>
        <fullName evidence="2">Uncharacterized protein</fullName>
    </submittedName>
</protein>
<gene>
    <name evidence="2" type="ORF">KIW84_035702</name>
</gene>
<evidence type="ECO:0000313" key="3">
    <source>
        <dbReference type="Proteomes" id="UP001058974"/>
    </source>
</evidence>
<keyword evidence="1" id="KW-0472">Membrane</keyword>
<sequence length="91" mass="10390">MIMINLRRKQGDYRPEILIRGGSSYPIEWEYGRFRKISLELFSCVTWFILVALLLLSPQCPKPKKENQSGGKVFALSGSETAADDRLIRGE</sequence>
<evidence type="ECO:0000256" key="1">
    <source>
        <dbReference type="SAM" id="Phobius"/>
    </source>
</evidence>